<sequence length="164" mass="17399">MIATIKQRLKDQKGLTLIELLAVVVILAIIAAIAIPAIGGLIDNTKKDAHIANAQQMVNSAKTAIASEKELTKNSTIYLSMQYLEDKGYLEPVEDPDGTASSGYAKGSSSAAVTTAPAATTSYVEITKNATTKSLTYKVNLVGSERKIATSELKDIDRNDVVAK</sequence>
<evidence type="ECO:0000313" key="5">
    <source>
        <dbReference type="Proteomes" id="UP000092578"/>
    </source>
</evidence>
<dbReference type="SUPFAM" id="SSF54523">
    <property type="entry name" value="Pili subunits"/>
    <property type="match status" value="1"/>
</dbReference>
<comment type="subcellular location">
    <subcellularLocation>
        <location evidence="1">Cell surface</location>
    </subcellularLocation>
</comment>
<keyword evidence="3" id="KW-1133">Transmembrane helix</keyword>
<dbReference type="PANTHER" id="PTHR30093">
    <property type="entry name" value="GENERAL SECRETION PATHWAY PROTEIN G"/>
    <property type="match status" value="1"/>
</dbReference>
<dbReference type="Gene3D" id="3.30.700.10">
    <property type="entry name" value="Glycoprotein, Type 4 Pilin"/>
    <property type="match status" value="1"/>
</dbReference>
<dbReference type="RefSeq" id="WP_065408911.1">
    <property type="nucleotide sequence ID" value="NZ_MAYT01000001.1"/>
</dbReference>
<accession>A0A1B9B8J4</accession>
<keyword evidence="5" id="KW-1185">Reference proteome</keyword>
<dbReference type="InterPro" id="IPR045584">
    <property type="entry name" value="Pilin-like"/>
</dbReference>
<evidence type="ECO:0000256" key="2">
    <source>
        <dbReference type="ARBA" id="ARBA00023287"/>
    </source>
</evidence>
<proteinExistence type="predicted"/>
<dbReference type="AlphaFoldDB" id="A0A1B9B8J4"/>
<dbReference type="EMBL" id="MAYT01000001">
    <property type="protein sequence ID" value="OCA92400.1"/>
    <property type="molecule type" value="Genomic_DNA"/>
</dbReference>
<evidence type="ECO:0000256" key="3">
    <source>
        <dbReference type="SAM" id="Phobius"/>
    </source>
</evidence>
<evidence type="ECO:0008006" key="6">
    <source>
        <dbReference type="Google" id="ProtNLM"/>
    </source>
</evidence>
<name>A0A1B9B8J4_9BACI</name>
<reference evidence="5" key="1">
    <citation type="submission" date="2016-05" db="EMBL/GenBank/DDBJ databases">
        <authorList>
            <person name="Liu B."/>
            <person name="Wang J."/>
            <person name="Zhu Y."/>
            <person name="Liu G."/>
            <person name="Chen Q."/>
            <person name="Chen Z."/>
            <person name="Lan J."/>
            <person name="Che J."/>
            <person name="Ge C."/>
            <person name="Shi H."/>
            <person name="Pan Z."/>
            <person name="Liu X."/>
        </authorList>
    </citation>
    <scope>NUCLEOTIDE SEQUENCE [LARGE SCALE GENOMIC DNA]</scope>
    <source>
        <strain evidence="5">FJAT-27215</strain>
    </source>
</reference>
<evidence type="ECO:0000313" key="4">
    <source>
        <dbReference type="EMBL" id="OCA92400.1"/>
    </source>
</evidence>
<gene>
    <name evidence="4" type="ORF">A8F95_01400</name>
</gene>
<dbReference type="GO" id="GO:0009986">
    <property type="term" value="C:cell surface"/>
    <property type="evidence" value="ECO:0007669"/>
    <property type="project" value="UniProtKB-SubCell"/>
</dbReference>
<dbReference type="GO" id="GO:0030420">
    <property type="term" value="P:establishment of competence for transformation"/>
    <property type="evidence" value="ECO:0007669"/>
    <property type="project" value="UniProtKB-KW"/>
</dbReference>
<dbReference type="Proteomes" id="UP000092578">
    <property type="component" value="Unassembled WGS sequence"/>
</dbReference>
<keyword evidence="3" id="KW-0812">Transmembrane</keyword>
<feature type="transmembrane region" description="Helical" evidence="3">
    <location>
        <begin position="20"/>
        <end position="42"/>
    </location>
</feature>
<dbReference type="Pfam" id="PF07963">
    <property type="entry name" value="N_methyl"/>
    <property type="match status" value="1"/>
</dbReference>
<protein>
    <recommendedName>
        <fullName evidence="6">Prepilin-type N-terminal cleavage/methylation domain-containing protein</fullName>
    </recommendedName>
</protein>
<comment type="caution">
    <text evidence="4">The sequence shown here is derived from an EMBL/GenBank/DDBJ whole genome shotgun (WGS) entry which is preliminary data.</text>
</comment>
<keyword evidence="3" id="KW-0472">Membrane</keyword>
<keyword evidence="2" id="KW-0178">Competence</keyword>
<organism evidence="4 5">
    <name type="scientific">Pseudobacillus wudalianchiensis</name>
    <dbReference type="NCBI Taxonomy" id="1743143"/>
    <lineage>
        <taxon>Bacteria</taxon>
        <taxon>Bacillati</taxon>
        <taxon>Bacillota</taxon>
        <taxon>Bacilli</taxon>
        <taxon>Bacillales</taxon>
        <taxon>Bacillaceae</taxon>
        <taxon>Pseudobacillus</taxon>
    </lineage>
</organism>
<dbReference type="NCBIfam" id="TIGR02532">
    <property type="entry name" value="IV_pilin_GFxxxE"/>
    <property type="match status" value="1"/>
</dbReference>
<dbReference type="InterPro" id="IPR012902">
    <property type="entry name" value="N_methyl_site"/>
</dbReference>
<dbReference type="PROSITE" id="PS00409">
    <property type="entry name" value="PROKAR_NTER_METHYL"/>
    <property type="match status" value="1"/>
</dbReference>
<evidence type="ECO:0000256" key="1">
    <source>
        <dbReference type="ARBA" id="ARBA00004241"/>
    </source>
</evidence>